<name>A0A7T0BYB4_9BACT</name>
<evidence type="ECO:0000313" key="2">
    <source>
        <dbReference type="Proteomes" id="UP000594688"/>
    </source>
</evidence>
<gene>
    <name evidence="1" type="ORF">G3M70_15205</name>
</gene>
<accession>A0A7T0BYB4</accession>
<dbReference type="EMBL" id="CP048685">
    <property type="protein sequence ID" value="QPJ63148.1"/>
    <property type="molecule type" value="Genomic_DNA"/>
</dbReference>
<proteinExistence type="predicted"/>
<organism evidence="1 2">
    <name type="scientific">Candidatus Nitronauta litoralis</name>
    <dbReference type="NCBI Taxonomy" id="2705533"/>
    <lineage>
        <taxon>Bacteria</taxon>
        <taxon>Pseudomonadati</taxon>
        <taxon>Nitrospinota/Tectimicrobiota group</taxon>
        <taxon>Nitrospinota</taxon>
        <taxon>Nitrospinia</taxon>
        <taxon>Nitrospinales</taxon>
        <taxon>Nitrospinaceae</taxon>
        <taxon>Candidatus Nitronauta</taxon>
    </lineage>
</organism>
<dbReference type="KEGG" id="nli:G3M70_15205"/>
<protein>
    <submittedName>
        <fullName evidence="1">Uncharacterized protein</fullName>
    </submittedName>
</protein>
<sequence length="79" mass="9431">MQDKRYIVVGDHLTDEDGSPHFVEPLELCRLYKIDPSQAVLVDRRHHTYRIIMRKYPELPVLLPRQDGDYSLQKNNRLK</sequence>
<dbReference type="AlphaFoldDB" id="A0A7T0BYB4"/>
<evidence type="ECO:0000313" key="1">
    <source>
        <dbReference type="EMBL" id="QPJ63148.1"/>
    </source>
</evidence>
<reference evidence="1 2" key="1">
    <citation type="submission" date="2020-02" db="EMBL/GenBank/DDBJ databases">
        <title>Genomic and physiological characterization of two novel Nitrospinaceae genera.</title>
        <authorList>
            <person name="Mueller A.J."/>
            <person name="Jung M.-Y."/>
            <person name="Strachan C.R."/>
            <person name="Herbold C.W."/>
            <person name="Kirkegaard R.H."/>
            <person name="Daims H."/>
        </authorList>
    </citation>
    <scope>NUCLEOTIDE SEQUENCE [LARGE SCALE GENOMIC DNA]</scope>
    <source>
        <strain evidence="1">EB</strain>
    </source>
</reference>
<dbReference type="Proteomes" id="UP000594688">
    <property type="component" value="Chromosome"/>
</dbReference>